<feature type="transmembrane region" description="Helical" evidence="8">
    <location>
        <begin position="488"/>
        <end position="507"/>
    </location>
</feature>
<dbReference type="EMBL" id="JABEPQ010000001">
    <property type="protein sequence ID" value="NNM44977.1"/>
    <property type="molecule type" value="Genomic_DNA"/>
</dbReference>
<protein>
    <submittedName>
        <fullName evidence="10">Iron ABC transporter permease</fullName>
    </submittedName>
</protein>
<keyword evidence="11" id="KW-1185">Reference proteome</keyword>
<evidence type="ECO:0000256" key="1">
    <source>
        <dbReference type="ARBA" id="ARBA00004429"/>
    </source>
</evidence>
<feature type="domain" description="ABC transmembrane type-1" evidence="9">
    <location>
        <begin position="62"/>
        <end position="243"/>
    </location>
</feature>
<keyword evidence="7 8" id="KW-0472">Membrane</keyword>
<evidence type="ECO:0000313" key="11">
    <source>
        <dbReference type="Proteomes" id="UP000588586"/>
    </source>
</evidence>
<keyword evidence="2 8" id="KW-0813">Transport</keyword>
<dbReference type="InterPro" id="IPR000515">
    <property type="entry name" value="MetI-like"/>
</dbReference>
<evidence type="ECO:0000256" key="2">
    <source>
        <dbReference type="ARBA" id="ARBA00022448"/>
    </source>
</evidence>
<evidence type="ECO:0000256" key="4">
    <source>
        <dbReference type="ARBA" id="ARBA00022519"/>
    </source>
</evidence>
<feature type="transmembrane region" description="Helical" evidence="8">
    <location>
        <begin position="183"/>
        <end position="205"/>
    </location>
</feature>
<keyword evidence="5 8" id="KW-0812">Transmembrane</keyword>
<feature type="transmembrane region" description="Helical" evidence="8">
    <location>
        <begin position="309"/>
        <end position="335"/>
    </location>
</feature>
<dbReference type="CDD" id="cd06261">
    <property type="entry name" value="TM_PBP2"/>
    <property type="match status" value="2"/>
</dbReference>
<evidence type="ECO:0000256" key="3">
    <source>
        <dbReference type="ARBA" id="ARBA00022475"/>
    </source>
</evidence>
<dbReference type="PANTHER" id="PTHR43357">
    <property type="entry name" value="INNER MEMBRANE ABC TRANSPORTER PERMEASE PROTEIN YDCV"/>
    <property type="match status" value="1"/>
</dbReference>
<comment type="similarity">
    <text evidence="8">Belongs to the binding-protein-dependent transport system permease family.</text>
</comment>
<feature type="transmembrane region" description="Helical" evidence="8">
    <location>
        <begin position="225"/>
        <end position="243"/>
    </location>
</feature>
<evidence type="ECO:0000256" key="6">
    <source>
        <dbReference type="ARBA" id="ARBA00022989"/>
    </source>
</evidence>
<keyword evidence="4" id="KW-0997">Cell inner membrane</keyword>
<dbReference type="Proteomes" id="UP000588586">
    <property type="component" value="Unassembled WGS sequence"/>
</dbReference>
<comment type="caution">
    <text evidence="10">The sequence shown here is derived from an EMBL/GenBank/DDBJ whole genome shotgun (WGS) entry which is preliminary data.</text>
</comment>
<dbReference type="Pfam" id="PF00528">
    <property type="entry name" value="BPD_transp_1"/>
    <property type="match status" value="2"/>
</dbReference>
<dbReference type="SUPFAM" id="SSF161098">
    <property type="entry name" value="MetI-like"/>
    <property type="match status" value="2"/>
</dbReference>
<evidence type="ECO:0000256" key="8">
    <source>
        <dbReference type="RuleBase" id="RU363032"/>
    </source>
</evidence>
<dbReference type="GO" id="GO:0055085">
    <property type="term" value="P:transmembrane transport"/>
    <property type="evidence" value="ECO:0007669"/>
    <property type="project" value="InterPro"/>
</dbReference>
<dbReference type="InterPro" id="IPR035906">
    <property type="entry name" value="MetI-like_sf"/>
</dbReference>
<name>A0A849HJZ3_9MICO</name>
<feature type="transmembrane region" description="Helical" evidence="8">
    <location>
        <begin position="65"/>
        <end position="87"/>
    </location>
</feature>
<dbReference type="GO" id="GO:0005886">
    <property type="term" value="C:plasma membrane"/>
    <property type="evidence" value="ECO:0007669"/>
    <property type="project" value="UniProtKB-SubCell"/>
</dbReference>
<keyword evidence="6 8" id="KW-1133">Transmembrane helix</keyword>
<accession>A0A849HJZ3</accession>
<comment type="subcellular location">
    <subcellularLocation>
        <location evidence="1">Cell inner membrane</location>
        <topology evidence="1">Multi-pass membrane protein</topology>
    </subcellularLocation>
    <subcellularLocation>
        <location evidence="8">Cell membrane</location>
        <topology evidence="8">Multi-pass membrane protein</topology>
    </subcellularLocation>
</comment>
<feature type="transmembrane region" description="Helical" evidence="8">
    <location>
        <begin position="355"/>
        <end position="378"/>
    </location>
</feature>
<feature type="transmembrane region" description="Helical" evidence="8">
    <location>
        <begin position="273"/>
        <end position="297"/>
    </location>
</feature>
<proteinExistence type="inferred from homology"/>
<dbReference type="PROSITE" id="PS50928">
    <property type="entry name" value="ABC_TM1"/>
    <property type="match status" value="2"/>
</dbReference>
<sequence>MSRRHPGARPPGRLVPLPLVVAATLVTALTLLPVGVVLVTALGDGWASAYDQVMRPRVGELLRNTLALVAVATTTSVVVGVTCAWLVERTRLPGARWWRIAFVAPLAVPAFVNAYAWISLRPSMTGLFGASLVTTLSYFPFVFLPVSAALRGLDRSWEDTARSLGHGPWRTFARVVAPQLRPAILGGALLVALHLFAEFGVLAMVRFPTFTTAILDQYEAAFDTAGGSVLASLLLALCALVLVGEHRWRGRRHHARVGAGVTRRALPAPLGPWLVPALVGTSLLTLLALGVPAYSITRWLVAGSGSVDIGALLASLGSTVLLALVAGALAVLAAFPIALVLRRSHGPGGVLLERLTYLASGLPGVVVALALVTVAIRWAPPLYQGPVLLVLAYLVLFLPRAVVTTRAALALAPMTLLDAARALGDGPVRALRRVVVPLVLPGVLAGFAMVAIATSTELTATLLLAPTGTTTLATGFWAASDSLDYGTAAPYAVVLVVLSAPLTWLLLREWKAETS</sequence>
<feature type="transmembrane region" description="Helical" evidence="8">
    <location>
        <begin position="99"/>
        <end position="118"/>
    </location>
</feature>
<reference evidence="10 11" key="1">
    <citation type="submission" date="2020-04" db="EMBL/GenBank/DDBJ databases">
        <title>Knoellia sp. isolate from air conditioner.</title>
        <authorList>
            <person name="Chea S."/>
            <person name="Kim D.-U."/>
        </authorList>
    </citation>
    <scope>NUCLEOTIDE SEQUENCE [LARGE SCALE GENOMIC DNA]</scope>
    <source>
        <strain evidence="10 11">DB2414S</strain>
    </source>
</reference>
<evidence type="ECO:0000313" key="10">
    <source>
        <dbReference type="EMBL" id="NNM44977.1"/>
    </source>
</evidence>
<feature type="domain" description="ABC transmembrane type-1" evidence="9">
    <location>
        <begin position="316"/>
        <end position="506"/>
    </location>
</feature>
<evidence type="ECO:0000256" key="7">
    <source>
        <dbReference type="ARBA" id="ARBA00023136"/>
    </source>
</evidence>
<dbReference type="Gene3D" id="1.10.3720.10">
    <property type="entry name" value="MetI-like"/>
    <property type="match status" value="2"/>
</dbReference>
<evidence type="ECO:0000259" key="9">
    <source>
        <dbReference type="PROSITE" id="PS50928"/>
    </source>
</evidence>
<dbReference type="PANTHER" id="PTHR43357:SF3">
    <property type="entry name" value="FE(3+)-TRANSPORT SYSTEM PERMEASE PROTEIN FBPB 2"/>
    <property type="match status" value="1"/>
</dbReference>
<feature type="transmembrane region" description="Helical" evidence="8">
    <location>
        <begin position="124"/>
        <end position="146"/>
    </location>
</feature>
<gene>
    <name evidence="10" type="ORF">HJG52_03025</name>
</gene>
<evidence type="ECO:0000256" key="5">
    <source>
        <dbReference type="ARBA" id="ARBA00022692"/>
    </source>
</evidence>
<organism evidence="10 11">
    <name type="scientific">Knoellia koreensis</name>
    <dbReference type="NCBI Taxonomy" id="2730921"/>
    <lineage>
        <taxon>Bacteria</taxon>
        <taxon>Bacillati</taxon>
        <taxon>Actinomycetota</taxon>
        <taxon>Actinomycetes</taxon>
        <taxon>Micrococcales</taxon>
        <taxon>Intrasporangiaceae</taxon>
        <taxon>Knoellia</taxon>
    </lineage>
</organism>
<feature type="transmembrane region" description="Helical" evidence="8">
    <location>
        <begin position="390"/>
        <end position="413"/>
    </location>
</feature>
<feature type="transmembrane region" description="Helical" evidence="8">
    <location>
        <begin position="434"/>
        <end position="454"/>
    </location>
</feature>
<keyword evidence="3" id="KW-1003">Cell membrane</keyword>
<dbReference type="AlphaFoldDB" id="A0A849HJZ3"/>